<evidence type="ECO:0000313" key="4">
    <source>
        <dbReference type="Proteomes" id="UP000315953"/>
    </source>
</evidence>
<sequence length="94" mass="10858">MMKGLALEVELIIQESFSLKDKRRVLKSILDKSRAKYNVAAAEVSEQEILNRAVLAFSSVSNQYGQCERVLRSVIHLIDDQYQVEIVRIVWTEF</sequence>
<dbReference type="Pfam" id="PF04456">
    <property type="entry name" value="DUF503"/>
    <property type="match status" value="1"/>
</dbReference>
<evidence type="ECO:0000313" key="3">
    <source>
        <dbReference type="Proteomes" id="UP000190409"/>
    </source>
</evidence>
<dbReference type="PANTHER" id="PTHR36441">
    <property type="entry name" value="HYPOTHETICAL CYTOSOLIC PROTEIN"/>
    <property type="match status" value="1"/>
</dbReference>
<dbReference type="Gene3D" id="3.30.70.1120">
    <property type="entry name" value="TT1725-like"/>
    <property type="match status" value="1"/>
</dbReference>
<proteinExistence type="predicted"/>
<dbReference type="RefSeq" id="WP_040376819.1">
    <property type="nucleotide sequence ID" value="NZ_CBCRTD010000006.1"/>
</dbReference>
<protein>
    <submittedName>
        <fullName evidence="2">DUF503 domain-containing protein</fullName>
    </submittedName>
</protein>
<dbReference type="EMBL" id="MUYF01000003">
    <property type="protein sequence ID" value="OOL80936.1"/>
    <property type="molecule type" value="Genomic_DNA"/>
</dbReference>
<dbReference type="SUPFAM" id="SSF103007">
    <property type="entry name" value="Hypothetical protein TT1725"/>
    <property type="match status" value="1"/>
</dbReference>
<reference evidence="2 4" key="2">
    <citation type="submission" date="2019-07" db="EMBL/GenBank/DDBJ databases">
        <title>Genome assembly of a nasal isolate of Dolosigranulum pigrum from a chronic sinusitis patient.</title>
        <authorList>
            <person name="Baig S."/>
            <person name="Overballe-Petersen S."/>
            <person name="Kaspar U."/>
            <person name="Rendboe A."/>
            <person name="de Man T."/>
            <person name="Liu C."/>
            <person name="Price L.B."/>
            <person name="Stegger M."/>
            <person name="Becker K."/>
            <person name="Skytt Andersen P."/>
        </authorList>
    </citation>
    <scope>NUCLEOTIDE SEQUENCE [LARGE SCALE GENOMIC DNA]</scope>
    <source>
        <strain evidence="2 4">83VPs-KB5</strain>
    </source>
</reference>
<dbReference type="KEGG" id="dpm:FNV33_05270"/>
<evidence type="ECO:0000313" key="2">
    <source>
        <dbReference type="EMBL" id="QDO91496.1"/>
    </source>
</evidence>
<organism evidence="1 3">
    <name type="scientific">Dolosigranulum pigrum</name>
    <dbReference type="NCBI Taxonomy" id="29394"/>
    <lineage>
        <taxon>Bacteria</taxon>
        <taxon>Bacillati</taxon>
        <taxon>Bacillota</taxon>
        <taxon>Bacilli</taxon>
        <taxon>Lactobacillales</taxon>
        <taxon>Carnobacteriaceae</taxon>
        <taxon>Dolosigranulum</taxon>
    </lineage>
</organism>
<reference evidence="1 3" key="1">
    <citation type="submission" date="2017-01" db="EMBL/GenBank/DDBJ databases">
        <title>Complete Genome Sequence of Dolosigranulum pigrum isolated from a Patient with interstitial lung disease.</title>
        <authorList>
            <person name="Mukhopadhyay R."/>
            <person name="Joaquin J."/>
            <person name="Hogue R."/>
            <person name="Fitzgerald S."/>
            <person name="Jospin G."/>
            <person name="Eisen J.A."/>
            <person name="Chaturvedi V."/>
        </authorList>
    </citation>
    <scope>NUCLEOTIDE SEQUENCE [LARGE SCALE GENOMIC DNA]</scope>
    <source>
        <strain evidence="1 3">15S00348</strain>
    </source>
</reference>
<dbReference type="EMBL" id="CP041626">
    <property type="protein sequence ID" value="QDO91496.1"/>
    <property type="molecule type" value="Genomic_DNA"/>
</dbReference>
<accession>A0A1S8KMJ7</accession>
<dbReference type="InterPro" id="IPR036746">
    <property type="entry name" value="TT1725-like_sf"/>
</dbReference>
<dbReference type="PANTHER" id="PTHR36441:SF1">
    <property type="entry name" value="DUF503 DOMAIN-CONTAINING PROTEIN"/>
    <property type="match status" value="1"/>
</dbReference>
<dbReference type="InterPro" id="IPR007546">
    <property type="entry name" value="DUF503"/>
</dbReference>
<dbReference type="Proteomes" id="UP000315953">
    <property type="component" value="Chromosome"/>
</dbReference>
<name>A0A1S8KMJ7_9LACT</name>
<dbReference type="OrthoDB" id="9809023at2"/>
<dbReference type="AlphaFoldDB" id="A0A1S8KMJ7"/>
<gene>
    <name evidence="1" type="ORF">BWX42_03425</name>
    <name evidence="2" type="ORF">FNV33_05270</name>
</gene>
<evidence type="ECO:0000313" key="1">
    <source>
        <dbReference type="EMBL" id="OOL80936.1"/>
    </source>
</evidence>
<dbReference type="Proteomes" id="UP000190409">
    <property type="component" value="Unassembled WGS sequence"/>
</dbReference>